<dbReference type="Proteomes" id="UP000075901">
    <property type="component" value="Unassembled WGS sequence"/>
</dbReference>
<sequence length="150" mass="16309">MQSELLAIVTKSTQHINSLEHQPPAQQSALAITSTPSSTTAVAACNGTPAGASNADPTQPAQPVPMLELLDLVFKQLKLIANAHQQALRNYGNVIQRYNIPQVKPYDIIEYWGQAQAVLKLVLTDYLDIQNDSGDEALLLRGQFAEQSTN</sequence>
<name>A0A182T4E7_9DIPT</name>
<proteinExistence type="predicted"/>
<evidence type="ECO:0000313" key="1">
    <source>
        <dbReference type="EnsemblMetazoa" id="AMAM019410-PA"/>
    </source>
</evidence>
<reference evidence="2" key="1">
    <citation type="submission" date="2013-09" db="EMBL/GenBank/DDBJ databases">
        <title>The Genome Sequence of Anopheles maculatus species B.</title>
        <authorList>
            <consortium name="The Broad Institute Genomics Platform"/>
            <person name="Neafsey D.E."/>
            <person name="Besansky N."/>
            <person name="Howell P."/>
            <person name="Walton C."/>
            <person name="Young S.K."/>
            <person name="Zeng Q."/>
            <person name="Gargeya S."/>
            <person name="Fitzgerald M."/>
            <person name="Haas B."/>
            <person name="Abouelleil A."/>
            <person name="Allen A.W."/>
            <person name="Alvarado L."/>
            <person name="Arachchi H.M."/>
            <person name="Berlin A.M."/>
            <person name="Chapman S.B."/>
            <person name="Gainer-Dewar J."/>
            <person name="Goldberg J."/>
            <person name="Griggs A."/>
            <person name="Gujja S."/>
            <person name="Hansen M."/>
            <person name="Howarth C."/>
            <person name="Imamovic A."/>
            <person name="Ireland A."/>
            <person name="Larimer J."/>
            <person name="McCowan C."/>
            <person name="Murphy C."/>
            <person name="Pearson M."/>
            <person name="Poon T.W."/>
            <person name="Priest M."/>
            <person name="Roberts A."/>
            <person name="Saif S."/>
            <person name="Shea T."/>
            <person name="Sisk P."/>
            <person name="Sykes S."/>
            <person name="Wortman J."/>
            <person name="Nusbaum C."/>
            <person name="Birren B."/>
        </authorList>
    </citation>
    <scope>NUCLEOTIDE SEQUENCE [LARGE SCALE GENOMIC DNA]</scope>
    <source>
        <strain evidence="2">maculatus3</strain>
    </source>
</reference>
<dbReference type="VEuPathDB" id="VectorBase:AMAM019410"/>
<dbReference type="AlphaFoldDB" id="A0A182T4E7"/>
<reference evidence="1" key="2">
    <citation type="submission" date="2020-05" db="UniProtKB">
        <authorList>
            <consortium name="EnsemblMetazoa"/>
        </authorList>
    </citation>
    <scope>IDENTIFICATION</scope>
    <source>
        <strain evidence="1">maculatus3</strain>
    </source>
</reference>
<organism evidence="1 2">
    <name type="scientific">Anopheles maculatus</name>
    <dbReference type="NCBI Taxonomy" id="74869"/>
    <lineage>
        <taxon>Eukaryota</taxon>
        <taxon>Metazoa</taxon>
        <taxon>Ecdysozoa</taxon>
        <taxon>Arthropoda</taxon>
        <taxon>Hexapoda</taxon>
        <taxon>Insecta</taxon>
        <taxon>Pterygota</taxon>
        <taxon>Neoptera</taxon>
        <taxon>Endopterygota</taxon>
        <taxon>Diptera</taxon>
        <taxon>Nematocera</taxon>
        <taxon>Culicoidea</taxon>
        <taxon>Culicidae</taxon>
        <taxon>Anophelinae</taxon>
        <taxon>Anopheles</taxon>
        <taxon>Anopheles maculatus group</taxon>
    </lineage>
</organism>
<evidence type="ECO:0000313" key="2">
    <source>
        <dbReference type="Proteomes" id="UP000075901"/>
    </source>
</evidence>
<dbReference type="EnsemblMetazoa" id="AMAM019410-RA">
    <property type="protein sequence ID" value="AMAM019410-PA"/>
    <property type="gene ID" value="AMAM019410"/>
</dbReference>
<accession>A0A182T4E7</accession>
<protein>
    <submittedName>
        <fullName evidence="1">Uncharacterized protein</fullName>
    </submittedName>
</protein>
<keyword evidence="2" id="KW-1185">Reference proteome</keyword>